<proteinExistence type="predicted"/>
<evidence type="ECO:0000313" key="2">
    <source>
        <dbReference type="EMBL" id="DAF49151.1"/>
    </source>
</evidence>
<reference evidence="2" key="1">
    <citation type="journal article" date="2021" name="Proc. Natl. Acad. Sci. U.S.A.">
        <title>A Catalog of Tens of Thousands of Viruses from Human Metagenomes Reveals Hidden Associations with Chronic Diseases.</title>
        <authorList>
            <person name="Tisza M.J."/>
            <person name="Buck C.B."/>
        </authorList>
    </citation>
    <scope>NUCLEOTIDE SEQUENCE</scope>
    <source>
        <strain evidence="2">Ctnpt50</strain>
    </source>
</reference>
<dbReference type="EMBL" id="BK032577">
    <property type="protein sequence ID" value="DAF49151.1"/>
    <property type="molecule type" value="Genomic_DNA"/>
</dbReference>
<accession>A0A8S5SES0</accession>
<name>A0A8S5SES0_9CAUD</name>
<protein>
    <submittedName>
        <fullName evidence="2">Uncharacterized protein</fullName>
    </submittedName>
</protein>
<sequence length="122" mass="13730">MITKEQIEKIIEESYSNYPKFFSSTIENIEMRFKTQATLHRVRKIEYVVTNPGPVADRLRRDLANYFTTLGFFGGIEMNENGDIVVTLSIDPPAKAVSEVPVEIPPTPVDADAPAETPEENQ</sequence>
<organism evidence="2">
    <name type="scientific">Siphoviridae sp. ctnpt50</name>
    <dbReference type="NCBI Taxonomy" id="2827941"/>
    <lineage>
        <taxon>Viruses</taxon>
        <taxon>Duplodnaviria</taxon>
        <taxon>Heunggongvirae</taxon>
        <taxon>Uroviricota</taxon>
        <taxon>Caudoviricetes</taxon>
    </lineage>
</organism>
<evidence type="ECO:0000256" key="1">
    <source>
        <dbReference type="SAM" id="MobiDB-lite"/>
    </source>
</evidence>
<feature type="region of interest" description="Disordered" evidence="1">
    <location>
        <begin position="99"/>
        <end position="122"/>
    </location>
</feature>